<comment type="similarity">
    <text evidence="3">Belongs to the FPG family.</text>
</comment>
<dbReference type="PANTHER" id="PTHR22993">
    <property type="entry name" value="FORMAMIDOPYRIMIDINE-DNA GLYCOSYLASE"/>
    <property type="match status" value="1"/>
</dbReference>
<evidence type="ECO:0000256" key="18">
    <source>
        <dbReference type="ARBA" id="ARBA00044632"/>
    </source>
</evidence>
<evidence type="ECO:0000256" key="16">
    <source>
        <dbReference type="ARBA" id="ARBA00023295"/>
    </source>
</evidence>
<evidence type="ECO:0000256" key="7">
    <source>
        <dbReference type="ARBA" id="ARBA00022723"/>
    </source>
</evidence>
<dbReference type="Proteomes" id="UP000323257">
    <property type="component" value="Unassembled WGS sequence"/>
</dbReference>
<evidence type="ECO:0000256" key="14">
    <source>
        <dbReference type="ARBA" id="ARBA00023239"/>
    </source>
</evidence>
<feature type="domain" description="Formamidopyrimidine-DNA glycosylase catalytic" evidence="21">
    <location>
        <begin position="2"/>
        <end position="135"/>
    </location>
</feature>
<keyword evidence="16" id="KW-0326">Glycosidase</keyword>
<dbReference type="InterPro" id="IPR012319">
    <property type="entry name" value="FPG_cat"/>
</dbReference>
<dbReference type="Gene3D" id="1.10.8.50">
    <property type="match status" value="1"/>
</dbReference>
<dbReference type="SMART" id="SM01232">
    <property type="entry name" value="H2TH"/>
    <property type="match status" value="1"/>
</dbReference>
<dbReference type="GO" id="GO:0006284">
    <property type="term" value="P:base-excision repair"/>
    <property type="evidence" value="ECO:0007669"/>
    <property type="project" value="InterPro"/>
</dbReference>
<dbReference type="SUPFAM" id="SSF57716">
    <property type="entry name" value="Glucocorticoid receptor-like (DNA-binding domain)"/>
    <property type="match status" value="1"/>
</dbReference>
<accession>A0A5S5C3K8</accession>
<dbReference type="Pfam" id="PF01149">
    <property type="entry name" value="Fapy_DNA_glyco"/>
    <property type="match status" value="1"/>
</dbReference>
<dbReference type="SUPFAM" id="SSF46946">
    <property type="entry name" value="S13-like H2TH domain"/>
    <property type="match status" value="1"/>
</dbReference>
<dbReference type="GO" id="GO:0140078">
    <property type="term" value="F:class I DNA-(apurinic or apyrimidinic site) endonuclease activity"/>
    <property type="evidence" value="ECO:0007669"/>
    <property type="project" value="UniProtKB-EC"/>
</dbReference>
<keyword evidence="23" id="KW-1185">Reference proteome</keyword>
<reference evidence="22 23" key="1">
    <citation type="submission" date="2019-07" db="EMBL/GenBank/DDBJ databases">
        <title>Genomic Encyclopedia of Type Strains, Phase III (KMG-III): the genomes of soil and plant-associated and newly described type strains.</title>
        <authorList>
            <person name="Whitman W."/>
        </authorList>
    </citation>
    <scope>NUCLEOTIDE SEQUENCE [LARGE SCALE GENOMIC DNA]</scope>
    <source>
        <strain evidence="22 23">BL24</strain>
    </source>
</reference>
<evidence type="ECO:0000256" key="17">
    <source>
        <dbReference type="ARBA" id="ARBA00030638"/>
    </source>
</evidence>
<evidence type="ECO:0000259" key="20">
    <source>
        <dbReference type="PROSITE" id="PS51066"/>
    </source>
</evidence>
<comment type="catalytic activity">
    <reaction evidence="18">
        <text>2'-deoxyribonucleotide-(2'-deoxyribose 5'-phosphate)-2'-deoxyribonucleotide-DNA = a 3'-end 2'-deoxyribonucleotide-(2,3-dehydro-2,3-deoxyribose 5'-phosphate)-DNA + a 5'-end 5'-phospho-2'-deoxyribonucleoside-DNA + H(+)</text>
        <dbReference type="Rhea" id="RHEA:66592"/>
        <dbReference type="Rhea" id="RHEA-COMP:13180"/>
        <dbReference type="Rhea" id="RHEA-COMP:16897"/>
        <dbReference type="Rhea" id="RHEA-COMP:17067"/>
        <dbReference type="ChEBI" id="CHEBI:15378"/>
        <dbReference type="ChEBI" id="CHEBI:136412"/>
        <dbReference type="ChEBI" id="CHEBI:157695"/>
        <dbReference type="ChEBI" id="CHEBI:167181"/>
        <dbReference type="EC" id="4.2.99.18"/>
    </reaction>
</comment>
<keyword evidence="13" id="KW-0234">DNA repair</keyword>
<dbReference type="InterPro" id="IPR000214">
    <property type="entry name" value="Znf_DNA_glyclase/AP_lyase"/>
</dbReference>
<dbReference type="PANTHER" id="PTHR22993:SF9">
    <property type="entry name" value="FORMAMIDOPYRIMIDINE-DNA GLYCOSYLASE"/>
    <property type="match status" value="1"/>
</dbReference>
<feature type="domain" description="FPG-type" evidence="20">
    <location>
        <begin position="235"/>
        <end position="269"/>
    </location>
</feature>
<evidence type="ECO:0000313" key="22">
    <source>
        <dbReference type="EMBL" id="TYP72543.1"/>
    </source>
</evidence>
<evidence type="ECO:0000256" key="1">
    <source>
        <dbReference type="ARBA" id="ARBA00001668"/>
    </source>
</evidence>
<dbReference type="EC" id="3.2.2.23" evidence="4"/>
<dbReference type="PROSITE" id="PS51068">
    <property type="entry name" value="FPG_CAT"/>
    <property type="match status" value="1"/>
</dbReference>
<evidence type="ECO:0000256" key="11">
    <source>
        <dbReference type="ARBA" id="ARBA00022833"/>
    </source>
</evidence>
<dbReference type="SUPFAM" id="SSF81624">
    <property type="entry name" value="N-terminal domain of MutM-like DNA repair proteins"/>
    <property type="match status" value="1"/>
</dbReference>
<dbReference type="Pfam" id="PF06827">
    <property type="entry name" value="zf-FPG_IleRS"/>
    <property type="match status" value="1"/>
</dbReference>
<dbReference type="GO" id="GO:0034039">
    <property type="term" value="F:8-oxo-7,8-dihydroguanine DNA N-glycosylase activity"/>
    <property type="evidence" value="ECO:0007669"/>
    <property type="project" value="TreeGrafter"/>
</dbReference>
<dbReference type="RefSeq" id="WP_148931162.1">
    <property type="nucleotide sequence ID" value="NZ_VNHS01000008.1"/>
</dbReference>
<organism evidence="22 23">
    <name type="scientific">Paenibacillus methanolicus</name>
    <dbReference type="NCBI Taxonomy" id="582686"/>
    <lineage>
        <taxon>Bacteria</taxon>
        <taxon>Bacillati</taxon>
        <taxon>Bacillota</taxon>
        <taxon>Bacilli</taxon>
        <taxon>Bacillales</taxon>
        <taxon>Paenibacillaceae</taxon>
        <taxon>Paenibacillus</taxon>
    </lineage>
</organism>
<keyword evidence="8" id="KW-0227">DNA damage</keyword>
<name>A0A5S5C3K8_9BACL</name>
<dbReference type="InterPro" id="IPR010979">
    <property type="entry name" value="Ribosomal_uS13-like_H2TH"/>
</dbReference>
<evidence type="ECO:0000256" key="6">
    <source>
        <dbReference type="ARBA" id="ARBA00016240"/>
    </source>
</evidence>
<dbReference type="EC" id="4.2.99.18" evidence="5"/>
<evidence type="ECO:0000256" key="19">
    <source>
        <dbReference type="PROSITE-ProRule" id="PRU00391"/>
    </source>
</evidence>
<dbReference type="SMART" id="SM00898">
    <property type="entry name" value="Fapy_DNA_glyco"/>
    <property type="match status" value="1"/>
</dbReference>
<keyword evidence="11" id="KW-0862">Zinc</keyword>
<keyword evidence="9 19" id="KW-0863">Zinc-finger</keyword>
<dbReference type="GO" id="GO:0008270">
    <property type="term" value="F:zinc ion binding"/>
    <property type="evidence" value="ECO:0007669"/>
    <property type="project" value="UniProtKB-KW"/>
</dbReference>
<dbReference type="EMBL" id="VNHS01000008">
    <property type="protein sequence ID" value="TYP72543.1"/>
    <property type="molecule type" value="Genomic_DNA"/>
</dbReference>
<dbReference type="Pfam" id="PF06831">
    <property type="entry name" value="H2TH"/>
    <property type="match status" value="1"/>
</dbReference>
<evidence type="ECO:0000256" key="2">
    <source>
        <dbReference type="ARBA" id="ARBA00001947"/>
    </source>
</evidence>
<dbReference type="InterPro" id="IPR015886">
    <property type="entry name" value="H2TH_FPG"/>
</dbReference>
<evidence type="ECO:0000313" key="23">
    <source>
        <dbReference type="Proteomes" id="UP000323257"/>
    </source>
</evidence>
<comment type="catalytic activity">
    <reaction evidence="1">
        <text>Hydrolysis of DNA containing ring-opened 7-methylguanine residues, releasing 2,6-diamino-4-hydroxy-5-(N-methyl)formamidopyrimidine.</text>
        <dbReference type="EC" id="3.2.2.23"/>
    </reaction>
</comment>
<dbReference type="InterPro" id="IPR035937">
    <property type="entry name" value="FPG_N"/>
</dbReference>
<evidence type="ECO:0000256" key="4">
    <source>
        <dbReference type="ARBA" id="ARBA00012024"/>
    </source>
</evidence>
<gene>
    <name evidence="22" type="ORF">BCM02_108198</name>
</gene>
<evidence type="ECO:0000256" key="13">
    <source>
        <dbReference type="ARBA" id="ARBA00023204"/>
    </source>
</evidence>
<evidence type="ECO:0000256" key="8">
    <source>
        <dbReference type="ARBA" id="ARBA00022763"/>
    </source>
</evidence>
<dbReference type="PROSITE" id="PS51066">
    <property type="entry name" value="ZF_FPG_2"/>
    <property type="match status" value="1"/>
</dbReference>
<protein>
    <recommendedName>
        <fullName evidence="6">Formamidopyrimidine-DNA glycosylase</fullName>
        <ecNumber evidence="4">3.2.2.23</ecNumber>
        <ecNumber evidence="5">4.2.99.18</ecNumber>
    </recommendedName>
    <alternativeName>
        <fullName evidence="17">DNA-(apurinic or apyrimidinic site) lyase MutM</fullName>
    </alternativeName>
</protein>
<keyword evidence="15" id="KW-0511">Multifunctional enzyme</keyword>
<keyword evidence="12" id="KW-0238">DNA-binding</keyword>
<dbReference type="AlphaFoldDB" id="A0A5S5C3K8"/>
<comment type="cofactor">
    <cofactor evidence="2">
        <name>Zn(2+)</name>
        <dbReference type="ChEBI" id="CHEBI:29105"/>
    </cofactor>
</comment>
<evidence type="ECO:0000256" key="15">
    <source>
        <dbReference type="ARBA" id="ARBA00023268"/>
    </source>
</evidence>
<proteinExistence type="inferred from homology"/>
<dbReference type="OrthoDB" id="9800855at2"/>
<evidence type="ECO:0000256" key="10">
    <source>
        <dbReference type="ARBA" id="ARBA00022801"/>
    </source>
</evidence>
<dbReference type="GO" id="GO:0003684">
    <property type="term" value="F:damaged DNA binding"/>
    <property type="evidence" value="ECO:0007669"/>
    <property type="project" value="InterPro"/>
</dbReference>
<evidence type="ECO:0000259" key="21">
    <source>
        <dbReference type="PROSITE" id="PS51068"/>
    </source>
</evidence>
<evidence type="ECO:0000256" key="12">
    <source>
        <dbReference type="ARBA" id="ARBA00023125"/>
    </source>
</evidence>
<evidence type="ECO:0000256" key="5">
    <source>
        <dbReference type="ARBA" id="ARBA00012720"/>
    </source>
</evidence>
<keyword evidence="7" id="KW-0479">Metal-binding</keyword>
<dbReference type="Gene3D" id="3.20.190.10">
    <property type="entry name" value="MutM-like, N-terminal"/>
    <property type="match status" value="1"/>
</dbReference>
<evidence type="ECO:0000256" key="9">
    <source>
        <dbReference type="ARBA" id="ARBA00022771"/>
    </source>
</evidence>
<dbReference type="GO" id="GO:0003690">
    <property type="term" value="F:double-stranded DNA binding"/>
    <property type="evidence" value="ECO:0007669"/>
    <property type="project" value="UniProtKB-ARBA"/>
</dbReference>
<keyword evidence="10" id="KW-0378">Hydrolase</keyword>
<evidence type="ECO:0000256" key="3">
    <source>
        <dbReference type="ARBA" id="ARBA00009409"/>
    </source>
</evidence>
<comment type="caution">
    <text evidence="22">The sequence shown here is derived from an EMBL/GenBank/DDBJ whole genome shotgun (WGS) entry which is preliminary data.</text>
</comment>
<dbReference type="FunFam" id="1.10.8.50:FF:000003">
    <property type="entry name" value="Formamidopyrimidine-DNA glycosylase"/>
    <property type="match status" value="1"/>
</dbReference>
<sequence>MPEWPEMENYRTRLSGLIAGQTITGVEVTRAKSINVEPARFEAELTGRTVWFIERKGKMLIFHLDNGKRLLLHLMLGGLMYFGADEETPERSVQVAIRFQRGTLRFIGLRLGYIHLLTQKETEAQLKDLGPDPFDQRLTLERFKERFKGKRGAIKTALVDQHVLSGIGNCYADEMAFEAGLRPDARIPELAPESWERLFDAMRTVLHDALNKGGYMELPLTADDTLTGGYNDHCLVYDRGGEPCRRCGGTIVQAEISSRKMFYCPNCQQAR</sequence>
<keyword evidence="14" id="KW-0456">Lyase</keyword>
<dbReference type="InterPro" id="IPR010663">
    <property type="entry name" value="Znf_FPG/IleRS"/>
</dbReference>